<dbReference type="Proteomes" id="UP000789525">
    <property type="component" value="Unassembled WGS sequence"/>
</dbReference>
<reference evidence="1" key="1">
    <citation type="submission" date="2021-06" db="EMBL/GenBank/DDBJ databases">
        <authorList>
            <person name="Kallberg Y."/>
            <person name="Tangrot J."/>
            <person name="Rosling A."/>
        </authorList>
    </citation>
    <scope>NUCLEOTIDE SEQUENCE</scope>
    <source>
        <strain evidence="1">CL356</strain>
    </source>
</reference>
<evidence type="ECO:0000313" key="2">
    <source>
        <dbReference type="Proteomes" id="UP000789525"/>
    </source>
</evidence>
<organism evidence="1 2">
    <name type="scientific">Acaulospora colombiana</name>
    <dbReference type="NCBI Taxonomy" id="27376"/>
    <lineage>
        <taxon>Eukaryota</taxon>
        <taxon>Fungi</taxon>
        <taxon>Fungi incertae sedis</taxon>
        <taxon>Mucoromycota</taxon>
        <taxon>Glomeromycotina</taxon>
        <taxon>Glomeromycetes</taxon>
        <taxon>Diversisporales</taxon>
        <taxon>Acaulosporaceae</taxon>
        <taxon>Acaulospora</taxon>
    </lineage>
</organism>
<feature type="non-terminal residue" evidence="1">
    <location>
        <position position="1"/>
    </location>
</feature>
<name>A0ACA9P1A1_9GLOM</name>
<evidence type="ECO:0000313" key="1">
    <source>
        <dbReference type="EMBL" id="CAG8684962.1"/>
    </source>
</evidence>
<keyword evidence="2" id="KW-1185">Reference proteome</keyword>
<dbReference type="EMBL" id="CAJVPT010027771">
    <property type="protein sequence ID" value="CAG8684962.1"/>
    <property type="molecule type" value="Genomic_DNA"/>
</dbReference>
<protein>
    <submittedName>
        <fullName evidence="1">282_t:CDS:1</fullName>
    </submittedName>
</protein>
<proteinExistence type="predicted"/>
<sequence length="296" mass="32122">ISPPPSRFGFWIDRAKRDVALAGPTARAMDAAVCAIPFVAPSVDGDGAEAWTAHADLEKDQGVGLEAQDLSILDVEIINEGERQPDKDKGAEAESEHVAGADLAVERHETGELDDTVHQSHSTDDEPDRVWLHVQAGGEEDGDEGEHGDFEEGEEVKVDYGKDDVSGEESAEGRRCRVWFCGVRRGRVRLELGLVSGVNELQKTDLFEESECYHCARRAKKPPMNGLVQLLSMTILTASIGTHANVDPINHVSGIYESARGRLGVSTISPMADLMTPILPFNAPASARLMMMPINE</sequence>
<accession>A0ACA9P1A1</accession>
<comment type="caution">
    <text evidence="1">The sequence shown here is derived from an EMBL/GenBank/DDBJ whole genome shotgun (WGS) entry which is preliminary data.</text>
</comment>
<gene>
    <name evidence="1" type="ORF">ACOLOM_LOCUS9510</name>
</gene>